<name>I0GZ54_ACTM4</name>
<dbReference type="SUPFAM" id="SSF46785">
    <property type="entry name" value="Winged helix' DNA-binding domain"/>
    <property type="match status" value="1"/>
</dbReference>
<evidence type="ECO:0000259" key="5">
    <source>
        <dbReference type="PROSITE" id="PS50931"/>
    </source>
</evidence>
<dbReference type="InterPro" id="IPR005119">
    <property type="entry name" value="LysR_subst-bd"/>
</dbReference>
<keyword evidence="7" id="KW-1185">Reference proteome</keyword>
<dbReference type="Gene3D" id="1.10.10.10">
    <property type="entry name" value="Winged helix-like DNA-binding domain superfamily/Winged helix DNA-binding domain"/>
    <property type="match status" value="1"/>
</dbReference>
<feature type="domain" description="HTH lysR-type" evidence="5">
    <location>
        <begin position="5"/>
        <end position="62"/>
    </location>
</feature>
<dbReference type="PROSITE" id="PS50931">
    <property type="entry name" value="HTH_LYSR"/>
    <property type="match status" value="1"/>
</dbReference>
<evidence type="ECO:0000313" key="7">
    <source>
        <dbReference type="Proteomes" id="UP000007882"/>
    </source>
</evidence>
<dbReference type="InterPro" id="IPR050389">
    <property type="entry name" value="LysR-type_TF"/>
</dbReference>
<dbReference type="SUPFAM" id="SSF53850">
    <property type="entry name" value="Periplasmic binding protein-like II"/>
    <property type="match status" value="1"/>
</dbReference>
<evidence type="ECO:0000313" key="6">
    <source>
        <dbReference type="EMBL" id="BAL86041.1"/>
    </source>
</evidence>
<dbReference type="AlphaFoldDB" id="I0GZ54"/>
<comment type="similarity">
    <text evidence="1">Belongs to the LysR transcriptional regulatory family.</text>
</comment>
<dbReference type="PATRIC" id="fig|512565.3.peg.823"/>
<dbReference type="Pfam" id="PF00126">
    <property type="entry name" value="HTH_1"/>
    <property type="match status" value="1"/>
</dbReference>
<evidence type="ECO:0000256" key="3">
    <source>
        <dbReference type="ARBA" id="ARBA00023125"/>
    </source>
</evidence>
<dbReference type="InterPro" id="IPR000847">
    <property type="entry name" value="LysR_HTH_N"/>
</dbReference>
<keyword evidence="3" id="KW-0238">DNA-binding</keyword>
<sequence>MARHVDLNMLTALDALLTECSVTRAAERLQISQPAMSSALARLRRHFGDDLLIRIGQSYQLTPLAARLAAPTADVVAAADQVLSAQPDFDPTLSRRTFTVIMSDYALTVLGAAVAALIDERAPHVRMHVQPTTRQNVDQAADELRDVDLLVLPHGIVTGLPHRNLYQDEWACLVDASTDTALTGEDLARRSWVLTYHDGTAITTAARELRTHGIDLDARLVVDSYTVLPALIAGTGRVALVQRQLGAAMEASGRVRMLDCPFPTAPIVEAMWWHPGHENDPAHQWLRQCFLDAAIQVQQ</sequence>
<keyword evidence="4" id="KW-0804">Transcription</keyword>
<dbReference type="RefSeq" id="WP_014440938.1">
    <property type="nucleotide sequence ID" value="NC_017093.1"/>
</dbReference>
<dbReference type="Pfam" id="PF03466">
    <property type="entry name" value="LysR_substrate"/>
    <property type="match status" value="1"/>
</dbReference>
<gene>
    <name evidence="6" type="ordered locus">AMIS_8210</name>
</gene>
<dbReference type="STRING" id="512565.AMIS_8210"/>
<dbReference type="Gene3D" id="3.40.190.10">
    <property type="entry name" value="Periplasmic binding protein-like II"/>
    <property type="match status" value="2"/>
</dbReference>
<dbReference type="GO" id="GO:0003700">
    <property type="term" value="F:DNA-binding transcription factor activity"/>
    <property type="evidence" value="ECO:0007669"/>
    <property type="project" value="InterPro"/>
</dbReference>
<evidence type="ECO:0000256" key="2">
    <source>
        <dbReference type="ARBA" id="ARBA00023015"/>
    </source>
</evidence>
<dbReference type="InterPro" id="IPR037402">
    <property type="entry name" value="YidZ_PBP2"/>
</dbReference>
<accession>I0GZ54</accession>
<evidence type="ECO:0000256" key="4">
    <source>
        <dbReference type="ARBA" id="ARBA00023163"/>
    </source>
</evidence>
<dbReference type="eggNOG" id="COG0583">
    <property type="taxonomic scope" value="Bacteria"/>
</dbReference>
<keyword evidence="2" id="KW-0805">Transcription regulation</keyword>
<dbReference type="HOGENOM" id="CLU_039613_39_0_11"/>
<dbReference type="GO" id="GO:0003677">
    <property type="term" value="F:DNA binding"/>
    <property type="evidence" value="ECO:0007669"/>
    <property type="project" value="UniProtKB-KW"/>
</dbReference>
<dbReference type="PANTHER" id="PTHR30118:SF15">
    <property type="entry name" value="TRANSCRIPTIONAL REGULATORY PROTEIN"/>
    <property type="match status" value="1"/>
</dbReference>
<dbReference type="PRINTS" id="PR00039">
    <property type="entry name" value="HTHLYSR"/>
</dbReference>
<protein>
    <submittedName>
        <fullName evidence="6">Putative LysR-family transcriptional regulator</fullName>
    </submittedName>
</protein>
<dbReference type="KEGG" id="ams:AMIS_8210"/>
<dbReference type="Proteomes" id="UP000007882">
    <property type="component" value="Chromosome"/>
</dbReference>
<proteinExistence type="inferred from homology"/>
<dbReference type="OrthoDB" id="8717159at2"/>
<dbReference type="PANTHER" id="PTHR30118">
    <property type="entry name" value="HTH-TYPE TRANSCRIPTIONAL REGULATOR LEUO-RELATED"/>
    <property type="match status" value="1"/>
</dbReference>
<dbReference type="EMBL" id="AP012319">
    <property type="protein sequence ID" value="BAL86041.1"/>
    <property type="molecule type" value="Genomic_DNA"/>
</dbReference>
<dbReference type="InterPro" id="IPR036388">
    <property type="entry name" value="WH-like_DNA-bd_sf"/>
</dbReference>
<dbReference type="InterPro" id="IPR036390">
    <property type="entry name" value="WH_DNA-bd_sf"/>
</dbReference>
<organism evidence="6 7">
    <name type="scientific">Actinoplanes missouriensis (strain ATCC 14538 / DSM 43046 / CBS 188.64 / JCM 3121 / NBRC 102363 / NCIMB 12654 / NRRL B-3342 / UNCC 431)</name>
    <dbReference type="NCBI Taxonomy" id="512565"/>
    <lineage>
        <taxon>Bacteria</taxon>
        <taxon>Bacillati</taxon>
        <taxon>Actinomycetota</taxon>
        <taxon>Actinomycetes</taxon>
        <taxon>Micromonosporales</taxon>
        <taxon>Micromonosporaceae</taxon>
        <taxon>Actinoplanes</taxon>
    </lineage>
</organism>
<dbReference type="CDD" id="cd08417">
    <property type="entry name" value="PBP2_Nitroaromatics_like"/>
    <property type="match status" value="1"/>
</dbReference>
<reference evidence="6 7" key="1">
    <citation type="submission" date="2012-02" db="EMBL/GenBank/DDBJ databases">
        <title>Complete genome sequence of Actinoplanes missouriensis 431 (= NBRC 102363).</title>
        <authorList>
            <person name="Ohnishi Y."/>
            <person name="Ishikawa J."/>
            <person name="Sekine M."/>
            <person name="Hosoyama A."/>
            <person name="Harada T."/>
            <person name="Narita H."/>
            <person name="Hata T."/>
            <person name="Konno Y."/>
            <person name="Tutikane K."/>
            <person name="Fujita N."/>
            <person name="Horinouchi S."/>
            <person name="Hayakawa M."/>
        </authorList>
    </citation>
    <scope>NUCLEOTIDE SEQUENCE [LARGE SCALE GENOMIC DNA]</scope>
    <source>
        <strain evidence="7">ATCC 14538 / DSM 43046 / CBS 188.64 / JCM 3121 / NBRC 102363 / NCIMB 12654 / NRRL B-3342 / UNCC 431</strain>
    </source>
</reference>
<evidence type="ECO:0000256" key="1">
    <source>
        <dbReference type="ARBA" id="ARBA00009437"/>
    </source>
</evidence>